<dbReference type="Proteomes" id="UP000198937">
    <property type="component" value="Unassembled WGS sequence"/>
</dbReference>
<dbReference type="Pfam" id="PF00106">
    <property type="entry name" value="adh_short"/>
    <property type="match status" value="1"/>
</dbReference>
<dbReference type="SUPFAM" id="SSF51735">
    <property type="entry name" value="NAD(P)-binding Rossmann-fold domains"/>
    <property type="match status" value="1"/>
</dbReference>
<accession>A0A1C6UUB1</accession>
<dbReference type="EMBL" id="FMIA01000002">
    <property type="protein sequence ID" value="SCL57600.1"/>
    <property type="molecule type" value="Genomic_DNA"/>
</dbReference>
<keyword evidence="2" id="KW-0560">Oxidoreductase</keyword>
<evidence type="ECO:0000313" key="5">
    <source>
        <dbReference type="Proteomes" id="UP000198937"/>
    </source>
</evidence>
<dbReference type="AlphaFoldDB" id="A0A1C6UUB1"/>
<evidence type="ECO:0000256" key="1">
    <source>
        <dbReference type="ARBA" id="ARBA00006484"/>
    </source>
</evidence>
<reference evidence="4 5" key="1">
    <citation type="submission" date="2016-06" db="EMBL/GenBank/DDBJ databases">
        <authorList>
            <person name="Kjaerup R.B."/>
            <person name="Dalgaard T.S."/>
            <person name="Juul-Madsen H.R."/>
        </authorList>
    </citation>
    <scope>NUCLEOTIDE SEQUENCE [LARGE SCALE GENOMIC DNA]</scope>
    <source>
        <strain evidence="4 5">DSM 45577</strain>
    </source>
</reference>
<dbReference type="PANTHER" id="PTHR44196">
    <property type="entry name" value="DEHYDROGENASE/REDUCTASE SDR FAMILY MEMBER 7B"/>
    <property type="match status" value="1"/>
</dbReference>
<dbReference type="PRINTS" id="PR00081">
    <property type="entry name" value="GDHRDH"/>
</dbReference>
<sequence length="257" mass="27007">MTASGPLTGRIALVTGASSGIGAATARALAAQGAVVVVTARRADRLEALAKEIGATGGEAWAYEADVTDQHRCETMVAEVVDRYGHLDVLVNNAGLLLLGPIEHAPIYEWRQMVEVNLFAGWRLTHLALPHLLAAAEHGSRQVADVVFVGSVGRYLAGPVSGVYDATKSAVASFAESLRKQVARRHVRVAVVEPGFVAPTELPTQSRPEILSALSGNFDPGTPITPEDAASAVVFAVGQPRHAAVSNLVLRPTEQLD</sequence>
<dbReference type="InterPro" id="IPR002347">
    <property type="entry name" value="SDR_fam"/>
</dbReference>
<dbReference type="PANTHER" id="PTHR44196:SF1">
    <property type="entry name" value="DEHYDROGENASE_REDUCTASE SDR FAMILY MEMBER 7B"/>
    <property type="match status" value="1"/>
</dbReference>
<dbReference type="Gene3D" id="3.40.50.720">
    <property type="entry name" value="NAD(P)-binding Rossmann-like Domain"/>
    <property type="match status" value="1"/>
</dbReference>
<dbReference type="RefSeq" id="WP_217628827.1">
    <property type="nucleotide sequence ID" value="NZ_BMMJ01000013.1"/>
</dbReference>
<dbReference type="InterPro" id="IPR036291">
    <property type="entry name" value="NAD(P)-bd_dom_sf"/>
</dbReference>
<comment type="similarity">
    <text evidence="1 3">Belongs to the short-chain dehydrogenases/reductases (SDR) family.</text>
</comment>
<dbReference type="STRING" id="683228.GA0070617_3573"/>
<evidence type="ECO:0000256" key="3">
    <source>
        <dbReference type="RuleBase" id="RU000363"/>
    </source>
</evidence>
<evidence type="ECO:0000256" key="2">
    <source>
        <dbReference type="ARBA" id="ARBA00023002"/>
    </source>
</evidence>
<dbReference type="PRINTS" id="PR00080">
    <property type="entry name" value="SDRFAMILY"/>
</dbReference>
<gene>
    <name evidence="4" type="ORF">GA0070617_3573</name>
</gene>
<dbReference type="FunFam" id="3.40.50.720:FF:000047">
    <property type="entry name" value="NADP-dependent L-serine/L-allo-threonine dehydrogenase"/>
    <property type="match status" value="1"/>
</dbReference>
<keyword evidence="5" id="KW-1185">Reference proteome</keyword>
<name>A0A1C6UUB1_9ACTN</name>
<proteinExistence type="inferred from homology"/>
<dbReference type="GO" id="GO:0016020">
    <property type="term" value="C:membrane"/>
    <property type="evidence" value="ECO:0007669"/>
    <property type="project" value="TreeGrafter"/>
</dbReference>
<organism evidence="4 5">
    <name type="scientific">Micromonospora yangpuensis</name>
    <dbReference type="NCBI Taxonomy" id="683228"/>
    <lineage>
        <taxon>Bacteria</taxon>
        <taxon>Bacillati</taxon>
        <taxon>Actinomycetota</taxon>
        <taxon>Actinomycetes</taxon>
        <taxon>Micromonosporales</taxon>
        <taxon>Micromonosporaceae</taxon>
        <taxon>Micromonospora</taxon>
    </lineage>
</organism>
<evidence type="ECO:0000313" key="4">
    <source>
        <dbReference type="EMBL" id="SCL57600.1"/>
    </source>
</evidence>
<protein>
    <submittedName>
        <fullName evidence="4">NADP-dependent 3-hydroxy acid dehydrogenase YdfG</fullName>
    </submittedName>
</protein>
<dbReference type="GO" id="GO:0016616">
    <property type="term" value="F:oxidoreductase activity, acting on the CH-OH group of donors, NAD or NADP as acceptor"/>
    <property type="evidence" value="ECO:0007669"/>
    <property type="project" value="UniProtKB-ARBA"/>
</dbReference>